<dbReference type="InterPro" id="IPR011051">
    <property type="entry name" value="RmlC_Cupin_sf"/>
</dbReference>
<dbReference type="RefSeq" id="WP_111468546.1">
    <property type="nucleotide sequence ID" value="NZ_QLIX01000002.1"/>
</dbReference>
<protein>
    <submittedName>
        <fullName evidence="7">Cysteine dioxygenase</fullName>
    </submittedName>
</protein>
<evidence type="ECO:0000313" key="7">
    <source>
        <dbReference type="EMBL" id="RAI60360.1"/>
    </source>
</evidence>
<evidence type="ECO:0000256" key="6">
    <source>
        <dbReference type="PIRSR" id="PIRSR610300-51"/>
    </source>
</evidence>
<feature type="binding site" evidence="6">
    <location>
        <position position="83"/>
    </location>
    <ligand>
        <name>Fe cation</name>
        <dbReference type="ChEBI" id="CHEBI:24875"/>
        <note>catalytic</note>
    </ligand>
</feature>
<name>A0A327MBN0_9PROT</name>
<dbReference type="Gene3D" id="1.20.5.440">
    <property type="entry name" value="ATP synthase delta/epsilon subunit, C-terminal domain"/>
    <property type="match status" value="1"/>
</dbReference>
<dbReference type="CDD" id="cd10548">
    <property type="entry name" value="cupin_CDO"/>
    <property type="match status" value="1"/>
</dbReference>
<dbReference type="GO" id="GO:0016702">
    <property type="term" value="F:oxidoreductase activity, acting on single donors with incorporation of molecular oxygen, incorporation of two atoms of oxygen"/>
    <property type="evidence" value="ECO:0007669"/>
    <property type="project" value="InterPro"/>
</dbReference>
<dbReference type="PANTHER" id="PTHR12918">
    <property type="entry name" value="CYSTEINE DIOXYGENASE"/>
    <property type="match status" value="1"/>
</dbReference>
<keyword evidence="3 7" id="KW-0223">Dioxygenase</keyword>
<comment type="similarity">
    <text evidence="1">Belongs to the cysteine dioxygenase family.</text>
</comment>
<evidence type="ECO:0000313" key="8">
    <source>
        <dbReference type="Proteomes" id="UP000249065"/>
    </source>
</evidence>
<sequence>MGTIRLRRFIQDMTRLVEAGGAEACLSQGASLLRQLVATADWLPPAFAEAGPRYRQYLLHCDPFERFSLVSFVWGKGQRTPIHDHGVWGLVGQLRGAEVSTEYRLGPAGTPPRPGRRDSLRPGEVATVSQATYDIHTVENAAPEVSISIHCYGGNIGAIRRRSFDPETGAAQAFVSGYANDTLPNIWAGSPAA</sequence>
<feature type="binding site" evidence="6">
    <location>
        <position position="136"/>
    </location>
    <ligand>
        <name>Fe cation</name>
        <dbReference type="ChEBI" id="CHEBI:24875"/>
        <note>catalytic</note>
    </ligand>
</feature>
<feature type="binding site" evidence="6">
    <location>
        <position position="85"/>
    </location>
    <ligand>
        <name>Fe cation</name>
        <dbReference type="ChEBI" id="CHEBI:24875"/>
        <note>catalytic</note>
    </ligand>
</feature>
<dbReference type="PANTHER" id="PTHR12918:SF1">
    <property type="entry name" value="CYSTEINE DIOXYGENASE TYPE 1"/>
    <property type="match status" value="1"/>
</dbReference>
<dbReference type="EMBL" id="QLIX01000002">
    <property type="protein sequence ID" value="RAI60360.1"/>
    <property type="molecule type" value="Genomic_DNA"/>
</dbReference>
<evidence type="ECO:0000256" key="3">
    <source>
        <dbReference type="ARBA" id="ARBA00022964"/>
    </source>
</evidence>
<evidence type="ECO:0000256" key="2">
    <source>
        <dbReference type="ARBA" id="ARBA00022723"/>
    </source>
</evidence>
<dbReference type="InterPro" id="IPR014710">
    <property type="entry name" value="RmlC-like_jellyroll"/>
</dbReference>
<accession>A0A327MBN0</accession>
<dbReference type="GO" id="GO:0008198">
    <property type="term" value="F:ferrous iron binding"/>
    <property type="evidence" value="ECO:0007669"/>
    <property type="project" value="TreeGrafter"/>
</dbReference>
<keyword evidence="2 6" id="KW-0479">Metal-binding</keyword>
<dbReference type="AlphaFoldDB" id="A0A327MBN0"/>
<dbReference type="Gene3D" id="2.60.120.10">
    <property type="entry name" value="Jelly Rolls"/>
    <property type="match status" value="1"/>
</dbReference>
<dbReference type="OrthoDB" id="7059163at2"/>
<keyword evidence="4" id="KW-0560">Oxidoreductase</keyword>
<evidence type="ECO:0000256" key="4">
    <source>
        <dbReference type="ARBA" id="ARBA00023002"/>
    </source>
</evidence>
<keyword evidence="8" id="KW-1185">Reference proteome</keyword>
<organism evidence="7 8">
    <name type="scientific">Roseicella frigidaeris</name>
    <dbReference type="NCBI Taxonomy" id="2230885"/>
    <lineage>
        <taxon>Bacteria</taxon>
        <taxon>Pseudomonadati</taxon>
        <taxon>Pseudomonadota</taxon>
        <taxon>Alphaproteobacteria</taxon>
        <taxon>Acetobacterales</taxon>
        <taxon>Roseomonadaceae</taxon>
        <taxon>Roseicella</taxon>
    </lineage>
</organism>
<proteinExistence type="inferred from homology"/>
<dbReference type="Proteomes" id="UP000249065">
    <property type="component" value="Unassembled WGS sequence"/>
</dbReference>
<evidence type="ECO:0000256" key="5">
    <source>
        <dbReference type="ARBA" id="ARBA00023004"/>
    </source>
</evidence>
<dbReference type="InterPro" id="IPR010300">
    <property type="entry name" value="CDO_1"/>
</dbReference>
<gene>
    <name evidence="7" type="ORF">DOO78_04630</name>
</gene>
<keyword evidence="5 6" id="KW-0408">Iron</keyword>
<comment type="caution">
    <text evidence="7">The sequence shown here is derived from an EMBL/GenBank/DDBJ whole genome shotgun (WGS) entry which is preliminary data.</text>
</comment>
<dbReference type="SUPFAM" id="SSF51182">
    <property type="entry name" value="RmlC-like cupins"/>
    <property type="match status" value="1"/>
</dbReference>
<reference evidence="8" key="1">
    <citation type="submission" date="2018-06" db="EMBL/GenBank/DDBJ databases">
        <authorList>
            <person name="Khan S.A."/>
        </authorList>
    </citation>
    <scope>NUCLEOTIDE SEQUENCE [LARGE SCALE GENOMIC DNA]</scope>
    <source>
        <strain evidence="8">DB-1506</strain>
    </source>
</reference>
<evidence type="ECO:0000256" key="1">
    <source>
        <dbReference type="ARBA" id="ARBA00006622"/>
    </source>
</evidence>